<dbReference type="FunFam" id="3.40.50.300:FF:000941">
    <property type="entry name" value="Werner syndrome RecQ like helicase"/>
    <property type="match status" value="1"/>
</dbReference>
<organism evidence="15 16">
    <name type="scientific">Pleurodeles waltl</name>
    <name type="common">Iberian ribbed newt</name>
    <dbReference type="NCBI Taxonomy" id="8319"/>
    <lineage>
        <taxon>Eukaryota</taxon>
        <taxon>Metazoa</taxon>
        <taxon>Chordata</taxon>
        <taxon>Craniata</taxon>
        <taxon>Vertebrata</taxon>
        <taxon>Euteleostomi</taxon>
        <taxon>Amphibia</taxon>
        <taxon>Batrachia</taxon>
        <taxon>Caudata</taxon>
        <taxon>Salamandroidea</taxon>
        <taxon>Salamandridae</taxon>
        <taxon>Pleurodelinae</taxon>
        <taxon>Pleurodeles</taxon>
    </lineage>
</organism>
<evidence type="ECO:0000313" key="16">
    <source>
        <dbReference type="Proteomes" id="UP001066276"/>
    </source>
</evidence>
<dbReference type="InterPro" id="IPR018982">
    <property type="entry name" value="RQC_domain"/>
</dbReference>
<dbReference type="InterPro" id="IPR010997">
    <property type="entry name" value="HRDC-like_sf"/>
</dbReference>
<gene>
    <name evidence="15" type="ORF">NDU88_004944</name>
</gene>
<feature type="compositionally biased region" description="Low complexity" evidence="11">
    <location>
        <begin position="1062"/>
        <end position="1073"/>
    </location>
</feature>
<dbReference type="PROSITE" id="PS51194">
    <property type="entry name" value="HELICASE_CTER"/>
    <property type="match status" value="1"/>
</dbReference>
<dbReference type="PROSITE" id="PS51192">
    <property type="entry name" value="HELICASE_ATP_BIND_1"/>
    <property type="match status" value="1"/>
</dbReference>
<dbReference type="NCBIfam" id="TIGR00614">
    <property type="entry name" value="recQ_fam"/>
    <property type="match status" value="1"/>
</dbReference>
<dbReference type="SMART" id="SM00490">
    <property type="entry name" value="HELICc"/>
    <property type="match status" value="1"/>
</dbReference>
<evidence type="ECO:0000256" key="4">
    <source>
        <dbReference type="ARBA" id="ARBA00022801"/>
    </source>
</evidence>
<dbReference type="GO" id="GO:0000724">
    <property type="term" value="P:double-strand break repair via homologous recombination"/>
    <property type="evidence" value="ECO:0007669"/>
    <property type="project" value="TreeGrafter"/>
</dbReference>
<dbReference type="Pfam" id="PF09382">
    <property type="entry name" value="RQC"/>
    <property type="match status" value="1"/>
</dbReference>
<keyword evidence="6" id="KW-0067">ATP-binding</keyword>
<dbReference type="SMART" id="SM00487">
    <property type="entry name" value="DEXDc"/>
    <property type="match status" value="1"/>
</dbReference>
<comment type="caution">
    <text evidence="15">The sequence shown here is derived from an EMBL/GenBank/DDBJ whole genome shotgun (WGS) entry which is preliminary data.</text>
</comment>
<dbReference type="PROSITE" id="PS50967">
    <property type="entry name" value="HRDC"/>
    <property type="match status" value="1"/>
</dbReference>
<keyword evidence="5" id="KW-0347">Helicase</keyword>
<evidence type="ECO:0000256" key="8">
    <source>
        <dbReference type="ARBA" id="ARBA00023235"/>
    </source>
</evidence>
<dbReference type="Proteomes" id="UP001066276">
    <property type="component" value="Chromosome 9"/>
</dbReference>
<evidence type="ECO:0000256" key="6">
    <source>
        <dbReference type="ARBA" id="ARBA00022840"/>
    </source>
</evidence>
<feature type="domain" description="HRDC" evidence="12">
    <location>
        <begin position="740"/>
        <end position="819"/>
    </location>
</feature>
<dbReference type="Pfam" id="PF14493">
    <property type="entry name" value="HTH_40"/>
    <property type="match status" value="1"/>
</dbReference>
<keyword evidence="16" id="KW-1185">Reference proteome</keyword>
<dbReference type="SUPFAM" id="SSF47819">
    <property type="entry name" value="HRDC-like"/>
    <property type="match status" value="1"/>
</dbReference>
<evidence type="ECO:0000256" key="1">
    <source>
        <dbReference type="ARBA" id="ARBA00001947"/>
    </source>
</evidence>
<evidence type="ECO:0000259" key="13">
    <source>
        <dbReference type="PROSITE" id="PS51192"/>
    </source>
</evidence>
<name>A0AAV7MYN6_PLEWA</name>
<dbReference type="GO" id="GO:0005737">
    <property type="term" value="C:cytoplasm"/>
    <property type="evidence" value="ECO:0007669"/>
    <property type="project" value="TreeGrafter"/>
</dbReference>
<keyword evidence="3" id="KW-0547">Nucleotide-binding</keyword>
<dbReference type="Pfam" id="PF00271">
    <property type="entry name" value="Helicase_C"/>
    <property type="match status" value="1"/>
</dbReference>
<accession>A0AAV7MYN6</accession>
<feature type="region of interest" description="Disordered" evidence="11">
    <location>
        <begin position="39"/>
        <end position="62"/>
    </location>
</feature>
<dbReference type="CDD" id="cd18794">
    <property type="entry name" value="SF2_C_RecQ"/>
    <property type="match status" value="1"/>
</dbReference>
<evidence type="ECO:0000256" key="9">
    <source>
        <dbReference type="ARBA" id="ARBA00034617"/>
    </source>
</evidence>
<dbReference type="GO" id="GO:0016787">
    <property type="term" value="F:hydrolase activity"/>
    <property type="evidence" value="ECO:0007669"/>
    <property type="project" value="UniProtKB-KW"/>
</dbReference>
<feature type="compositionally biased region" description="Low complexity" evidence="11">
    <location>
        <begin position="1006"/>
        <end position="1017"/>
    </location>
</feature>
<evidence type="ECO:0000256" key="10">
    <source>
        <dbReference type="ARBA" id="ARBA00034808"/>
    </source>
</evidence>
<dbReference type="InterPro" id="IPR011545">
    <property type="entry name" value="DEAD/DEAH_box_helicase_dom"/>
</dbReference>
<dbReference type="GO" id="GO:0006260">
    <property type="term" value="P:DNA replication"/>
    <property type="evidence" value="ECO:0007669"/>
    <property type="project" value="InterPro"/>
</dbReference>
<dbReference type="SUPFAM" id="SSF46785">
    <property type="entry name" value="Winged helix' DNA-binding domain"/>
    <property type="match status" value="1"/>
</dbReference>
<dbReference type="AlphaFoldDB" id="A0AAV7MYN6"/>
<dbReference type="PANTHER" id="PTHR13710">
    <property type="entry name" value="DNA HELICASE RECQ FAMILY MEMBER"/>
    <property type="match status" value="1"/>
</dbReference>
<evidence type="ECO:0000259" key="12">
    <source>
        <dbReference type="PROSITE" id="PS50967"/>
    </source>
</evidence>
<dbReference type="SUPFAM" id="SSF52540">
    <property type="entry name" value="P-loop containing nucleoside triphosphate hydrolases"/>
    <property type="match status" value="1"/>
</dbReference>
<dbReference type="Pfam" id="PF00270">
    <property type="entry name" value="DEAD"/>
    <property type="match status" value="1"/>
</dbReference>
<evidence type="ECO:0000256" key="5">
    <source>
        <dbReference type="ARBA" id="ARBA00022806"/>
    </source>
</evidence>
<dbReference type="EMBL" id="JANPWB010000013">
    <property type="protein sequence ID" value="KAJ1107554.1"/>
    <property type="molecule type" value="Genomic_DNA"/>
</dbReference>
<dbReference type="GO" id="GO:0003677">
    <property type="term" value="F:DNA binding"/>
    <property type="evidence" value="ECO:0007669"/>
    <property type="project" value="UniProtKB-KW"/>
</dbReference>
<comment type="cofactor">
    <cofactor evidence="1">
        <name>Zn(2+)</name>
        <dbReference type="ChEBI" id="CHEBI:29105"/>
    </cofactor>
</comment>
<dbReference type="GO" id="GO:0043138">
    <property type="term" value="F:3'-5' DNA helicase activity"/>
    <property type="evidence" value="ECO:0007669"/>
    <property type="project" value="UniProtKB-EC"/>
</dbReference>
<dbReference type="GO" id="GO:0000723">
    <property type="term" value="P:telomere maintenance"/>
    <property type="evidence" value="ECO:0007669"/>
    <property type="project" value="TreeGrafter"/>
</dbReference>
<dbReference type="EC" id="5.6.2.4" evidence="10"/>
<protein>
    <recommendedName>
        <fullName evidence="10">DNA 3'-5' helicase</fullName>
        <ecNumber evidence="10">5.6.2.4</ecNumber>
    </recommendedName>
</protein>
<feature type="compositionally biased region" description="Basic residues" evidence="11">
    <location>
        <begin position="1074"/>
        <end position="1084"/>
    </location>
</feature>
<feature type="region of interest" description="Disordered" evidence="11">
    <location>
        <begin position="1041"/>
        <end position="1084"/>
    </location>
</feature>
<keyword evidence="7" id="KW-0238">DNA-binding</keyword>
<dbReference type="Pfam" id="PF00570">
    <property type="entry name" value="HRDC"/>
    <property type="match status" value="1"/>
</dbReference>
<feature type="compositionally biased region" description="Polar residues" evidence="11">
    <location>
        <begin position="683"/>
        <end position="698"/>
    </location>
</feature>
<dbReference type="InterPro" id="IPR029491">
    <property type="entry name" value="Helicase_HTH"/>
</dbReference>
<dbReference type="InterPro" id="IPR014001">
    <property type="entry name" value="Helicase_ATP-bd"/>
</dbReference>
<dbReference type="PANTHER" id="PTHR13710:SF120">
    <property type="entry name" value="BIFUNCTIONAL 3'-5' EXONUCLEASE_ATP-DEPENDENT HELICASE WRN"/>
    <property type="match status" value="1"/>
</dbReference>
<feature type="region of interest" description="Disordered" evidence="11">
    <location>
        <begin position="676"/>
        <end position="698"/>
    </location>
</feature>
<dbReference type="InterPro" id="IPR044876">
    <property type="entry name" value="HRDC_dom_sf"/>
</dbReference>
<dbReference type="SMART" id="SM00956">
    <property type="entry name" value="RQC"/>
    <property type="match status" value="1"/>
</dbReference>
<dbReference type="FunFam" id="3.40.50.300:FF:001023">
    <property type="entry name" value="Werner syndrome RecQ like helicase"/>
    <property type="match status" value="1"/>
</dbReference>
<dbReference type="InterPro" id="IPR032284">
    <property type="entry name" value="RecQ_Zn-bd"/>
</dbReference>
<evidence type="ECO:0000256" key="2">
    <source>
        <dbReference type="ARBA" id="ARBA00005446"/>
    </source>
</evidence>
<dbReference type="FunFam" id="1.10.150.80:FF:000005">
    <property type="entry name" value="Werner syndrome ATP-dependent helicase homolog"/>
    <property type="match status" value="1"/>
</dbReference>
<proteinExistence type="inferred from homology"/>
<dbReference type="Gene3D" id="3.40.50.300">
    <property type="entry name" value="P-loop containing nucleotide triphosphate hydrolases"/>
    <property type="match status" value="2"/>
</dbReference>
<reference evidence="15" key="1">
    <citation type="journal article" date="2022" name="bioRxiv">
        <title>Sequencing and chromosome-scale assembly of the giantPleurodeles waltlgenome.</title>
        <authorList>
            <person name="Brown T."/>
            <person name="Elewa A."/>
            <person name="Iarovenko S."/>
            <person name="Subramanian E."/>
            <person name="Araus A.J."/>
            <person name="Petzold A."/>
            <person name="Susuki M."/>
            <person name="Suzuki K.-i.T."/>
            <person name="Hayashi T."/>
            <person name="Toyoda A."/>
            <person name="Oliveira C."/>
            <person name="Osipova E."/>
            <person name="Leigh N.D."/>
            <person name="Simon A."/>
            <person name="Yun M.H."/>
        </authorList>
    </citation>
    <scope>NUCLEOTIDE SEQUENCE</scope>
    <source>
        <strain evidence="15">20211129_DDA</strain>
        <tissue evidence="15">Liver</tissue>
    </source>
</reference>
<feature type="region of interest" description="Disordered" evidence="11">
    <location>
        <begin position="1000"/>
        <end position="1029"/>
    </location>
</feature>
<dbReference type="InterPro" id="IPR036390">
    <property type="entry name" value="WH_DNA-bd_sf"/>
</dbReference>
<dbReference type="GO" id="GO:0009378">
    <property type="term" value="F:four-way junction helicase activity"/>
    <property type="evidence" value="ECO:0007669"/>
    <property type="project" value="TreeGrafter"/>
</dbReference>
<keyword evidence="8" id="KW-0413">Isomerase</keyword>
<evidence type="ECO:0000256" key="11">
    <source>
        <dbReference type="SAM" id="MobiDB-lite"/>
    </source>
</evidence>
<dbReference type="Gene3D" id="1.10.150.80">
    <property type="entry name" value="HRDC domain"/>
    <property type="match status" value="1"/>
</dbReference>
<sequence length="1084" mass="120584">MAHDRGRSIQDRNGPMSLDITDYELDLLEYEAQEERLKQWTEDALYEPKGPNPPRTDDSEDELDPEMLEALENIDRGEEHLIASQTIPGRRRSPVEGLKDRHLGDDEDESIEEAFEVDWNPSIPEPNAAQIACLKTYFGHSRFKPVQWKVIASVLRERRDNLVVMATGYGKSLCYQFPPVYTGGVGIVISPLISLMEDQVLQLEMSNIPACFLGSAQSKNILADVRSGHYKVVYMTPEFCSSGVSLLLHLNKTVGITLIAVDEAHCISEWGHDFRSSYRSLGSLKISLPSVPILALTATASPSIREDIAQSLKLKNYQVTCTSFDRPNLFLEVGRKTSNIFHDLQPLMIKKKGSTWEFEGPTIIYCPSRKSSEQVTAELTKLNILCGTYHAGMGIKARREVHHRFMRDEIQCVVATVAFGMGINKADIRKVIHYGAPKEMESYYQEIGRAGRDGLPSSCHVFWTLTDMNFNRHMLSEIKSTVFREYKMKMLTKMEKYLNSLNCRRRIILSHFEDKQLRKATSGIMGTDSCCDNCRSRSQNNLTVDNLEESLKDFGKQAYQLMSAISALGERFGSGVPVLFLRGSNSQRLPDKYRCHPLFGSGKDQSENWWKALARLLIGECYLKEASGINKFAVTCGLTKKAHEWMHKAANESHRSLLLLPSEELCPRTFQVSSSPRVPSSVQLTPNMKSSKPSSEVQKGSLWEKFSYQVPNKPSKSNPFQSPSPTLAVPSKPAVSSREMELQTSMYGKLVTVRQRIASEKDIPPAVLATNKILVDMAKIRPTTVENLKKIDGVSEAKASMLSPLLSTIKEFCLLNNLQADVVSGDCGNEEEKSMTSRSPESSQLSESFHITYSLFQEKHLSLKEIASTRGLSISVVGAHLYQALKGGYPVDLNRAGLTSEIQKVITTVIKNPPINSDLSRGKAIRALVPADIELYLIRMVMALLEKGSCTGQGERQSDFSNKLKPDLVEVCQSTSGPSKSTNSKAIENNRLWIETERAVKTSGTQPAQSSQVSVPVSPNPPPSKTASLNLHEFDADTEELFADSQTSSQSSKRKLPGWFESSKGCGVSSVSGKKAKTKRGLFG</sequence>
<evidence type="ECO:0000313" key="15">
    <source>
        <dbReference type="EMBL" id="KAJ1107554.1"/>
    </source>
</evidence>
<dbReference type="InterPro" id="IPR004589">
    <property type="entry name" value="DNA_helicase_ATP-dep_RecQ"/>
</dbReference>
<dbReference type="GO" id="GO:0005524">
    <property type="term" value="F:ATP binding"/>
    <property type="evidence" value="ECO:0007669"/>
    <property type="project" value="UniProtKB-KW"/>
</dbReference>
<dbReference type="InterPro" id="IPR027417">
    <property type="entry name" value="P-loop_NTPase"/>
</dbReference>
<comment type="similarity">
    <text evidence="2">Belongs to the helicase family. RecQ subfamily.</text>
</comment>
<feature type="domain" description="Helicase ATP-binding" evidence="13">
    <location>
        <begin position="152"/>
        <end position="318"/>
    </location>
</feature>
<evidence type="ECO:0000256" key="7">
    <source>
        <dbReference type="ARBA" id="ARBA00023125"/>
    </source>
</evidence>
<comment type="catalytic activity">
    <reaction evidence="9">
        <text>Couples ATP hydrolysis with the unwinding of duplex DNA by translocating in the 3'-5' direction.</text>
        <dbReference type="EC" id="5.6.2.4"/>
    </reaction>
</comment>
<dbReference type="GO" id="GO:0005694">
    <property type="term" value="C:chromosome"/>
    <property type="evidence" value="ECO:0007669"/>
    <property type="project" value="TreeGrafter"/>
</dbReference>
<evidence type="ECO:0000259" key="14">
    <source>
        <dbReference type="PROSITE" id="PS51194"/>
    </source>
</evidence>
<dbReference type="GO" id="GO:0005654">
    <property type="term" value="C:nucleoplasm"/>
    <property type="evidence" value="ECO:0007669"/>
    <property type="project" value="TreeGrafter"/>
</dbReference>
<dbReference type="Pfam" id="PF16124">
    <property type="entry name" value="RecQ_Zn_bind"/>
    <property type="match status" value="1"/>
</dbReference>
<keyword evidence="4" id="KW-0378">Hydrolase</keyword>
<evidence type="ECO:0000256" key="3">
    <source>
        <dbReference type="ARBA" id="ARBA00022741"/>
    </source>
</evidence>
<dbReference type="Gene3D" id="1.10.10.10">
    <property type="entry name" value="Winged helix-like DNA-binding domain superfamily/Winged helix DNA-binding domain"/>
    <property type="match status" value="1"/>
</dbReference>
<dbReference type="InterPro" id="IPR036388">
    <property type="entry name" value="WH-like_DNA-bd_sf"/>
</dbReference>
<dbReference type="InterPro" id="IPR001650">
    <property type="entry name" value="Helicase_C-like"/>
</dbReference>
<dbReference type="InterPro" id="IPR002121">
    <property type="entry name" value="HRDC_dom"/>
</dbReference>
<dbReference type="SMART" id="SM00341">
    <property type="entry name" value="HRDC"/>
    <property type="match status" value="1"/>
</dbReference>
<feature type="domain" description="Helicase C-terminal" evidence="14">
    <location>
        <begin position="343"/>
        <end position="494"/>
    </location>
</feature>